<evidence type="ECO:0000313" key="1">
    <source>
        <dbReference type="EMBL" id="MBB3144897.1"/>
    </source>
</evidence>
<reference evidence="1 2" key="1">
    <citation type="submission" date="2020-08" db="EMBL/GenBank/DDBJ databases">
        <title>Genomic Encyclopedia of Type Strains, Phase III (KMG-III): the genomes of soil and plant-associated and newly described type strains.</title>
        <authorList>
            <person name="Whitman W."/>
        </authorList>
    </citation>
    <scope>NUCLEOTIDE SEQUENCE [LARGE SCALE GENOMIC DNA]</scope>
    <source>
        <strain evidence="1 2">CECT 7015</strain>
    </source>
</reference>
<proteinExistence type="predicted"/>
<dbReference type="Proteomes" id="UP000554520">
    <property type="component" value="Unassembled WGS sequence"/>
</dbReference>
<gene>
    <name evidence="1" type="ORF">FHS21_001298</name>
</gene>
<keyword evidence="2" id="KW-1185">Reference proteome</keyword>
<dbReference type="EMBL" id="JACHXN010000003">
    <property type="protein sequence ID" value="MBB3144897.1"/>
    <property type="molecule type" value="Genomic_DNA"/>
</dbReference>
<evidence type="ECO:0000313" key="2">
    <source>
        <dbReference type="Proteomes" id="UP000554520"/>
    </source>
</evidence>
<dbReference type="RefSeq" id="WP_183661277.1">
    <property type="nucleotide sequence ID" value="NZ_JACHXN010000003.1"/>
</dbReference>
<organism evidence="1 2">
    <name type="scientific">Phyllobacterium trifolii</name>
    <dbReference type="NCBI Taxonomy" id="300193"/>
    <lineage>
        <taxon>Bacteria</taxon>
        <taxon>Pseudomonadati</taxon>
        <taxon>Pseudomonadota</taxon>
        <taxon>Alphaproteobacteria</taxon>
        <taxon>Hyphomicrobiales</taxon>
        <taxon>Phyllobacteriaceae</taxon>
        <taxon>Phyllobacterium</taxon>
    </lineage>
</organism>
<protein>
    <submittedName>
        <fullName evidence="1">Uncharacterized protein</fullName>
    </submittedName>
</protein>
<dbReference type="AlphaFoldDB" id="A0A839U371"/>
<comment type="caution">
    <text evidence="1">The sequence shown here is derived from an EMBL/GenBank/DDBJ whole genome shotgun (WGS) entry which is preliminary data.</text>
</comment>
<accession>A0A839U371</accession>
<name>A0A839U371_9HYPH</name>
<sequence length="62" mass="6775">MSRKSKKKMARAAAKAPTWLRTGAAATFDPQGTREFRTKQLGTFGEASDVRNIDPSGYVVKS</sequence>